<organism evidence="4 5">
    <name type="scientific">Roseibium hamelinense</name>
    <dbReference type="NCBI Taxonomy" id="150831"/>
    <lineage>
        <taxon>Bacteria</taxon>
        <taxon>Pseudomonadati</taxon>
        <taxon>Pseudomonadota</taxon>
        <taxon>Alphaproteobacteria</taxon>
        <taxon>Hyphomicrobiales</taxon>
        <taxon>Stappiaceae</taxon>
        <taxon>Roseibium</taxon>
    </lineage>
</organism>
<keyword evidence="1" id="KW-0732">Signal</keyword>
<dbReference type="SUPFAM" id="SSF160935">
    <property type="entry name" value="VPA0735-like"/>
    <property type="match status" value="1"/>
</dbReference>
<comment type="caution">
    <text evidence="4">The sequence shown here is derived from an EMBL/GenBank/DDBJ whole genome shotgun (WGS) entry which is preliminary data.</text>
</comment>
<feature type="domain" description="DUF1254" evidence="3">
    <location>
        <begin position="110"/>
        <end position="216"/>
    </location>
</feature>
<proteinExistence type="predicted"/>
<evidence type="ECO:0000313" key="4">
    <source>
        <dbReference type="EMBL" id="TWI90166.1"/>
    </source>
</evidence>
<dbReference type="Pfam" id="PF06863">
    <property type="entry name" value="DUF1254"/>
    <property type="match status" value="1"/>
</dbReference>
<evidence type="ECO:0000313" key="5">
    <source>
        <dbReference type="Proteomes" id="UP000320593"/>
    </source>
</evidence>
<dbReference type="Gene3D" id="2.60.40.1610">
    <property type="entry name" value="Domain of unknown function DUF1254"/>
    <property type="match status" value="1"/>
</dbReference>
<dbReference type="Gene3D" id="2.60.120.600">
    <property type="entry name" value="Domain of unknown function DUF1214, C-terminal domain"/>
    <property type="match status" value="1"/>
</dbReference>
<accession>A0A562TB82</accession>
<evidence type="ECO:0000259" key="3">
    <source>
        <dbReference type="Pfam" id="PF06863"/>
    </source>
</evidence>
<protein>
    <recommendedName>
        <fullName evidence="6">DUF1254 domain-containing protein</fullName>
    </recommendedName>
</protein>
<dbReference type="Proteomes" id="UP000320593">
    <property type="component" value="Unassembled WGS sequence"/>
</dbReference>
<evidence type="ECO:0000259" key="2">
    <source>
        <dbReference type="Pfam" id="PF06742"/>
    </source>
</evidence>
<feature type="domain" description="DUF1214" evidence="2">
    <location>
        <begin position="369"/>
        <end position="479"/>
    </location>
</feature>
<feature type="signal peptide" evidence="1">
    <location>
        <begin position="1"/>
        <end position="20"/>
    </location>
</feature>
<dbReference type="InterPro" id="IPR010679">
    <property type="entry name" value="DUF1254"/>
</dbReference>
<dbReference type="AlphaFoldDB" id="A0A562TB82"/>
<evidence type="ECO:0000256" key="1">
    <source>
        <dbReference type="SAM" id="SignalP"/>
    </source>
</evidence>
<dbReference type="OrthoDB" id="272779at2"/>
<keyword evidence="5" id="KW-1185">Reference proteome</keyword>
<reference evidence="4 5" key="1">
    <citation type="submission" date="2019-07" db="EMBL/GenBank/DDBJ databases">
        <title>Genomic Encyclopedia of Archaeal and Bacterial Type Strains, Phase II (KMG-II): from individual species to whole genera.</title>
        <authorList>
            <person name="Goeker M."/>
        </authorList>
    </citation>
    <scope>NUCLEOTIDE SEQUENCE [LARGE SCALE GENOMIC DNA]</scope>
    <source>
        <strain evidence="4 5">ATCC BAA-252</strain>
    </source>
</reference>
<dbReference type="EMBL" id="VLLF01000002">
    <property type="protein sequence ID" value="TWI90166.1"/>
    <property type="molecule type" value="Genomic_DNA"/>
</dbReference>
<dbReference type="RefSeq" id="WP_145341199.1">
    <property type="nucleotide sequence ID" value="NZ_SMLY01000086.1"/>
</dbReference>
<name>A0A562TB82_9HYPH</name>
<gene>
    <name evidence="4" type="ORF">JM93_01143</name>
</gene>
<dbReference type="InterPro" id="IPR037050">
    <property type="entry name" value="DUF1254_sf"/>
</dbReference>
<evidence type="ECO:0008006" key="6">
    <source>
        <dbReference type="Google" id="ProtNLM"/>
    </source>
</evidence>
<dbReference type="Gene3D" id="1.10.3360.10">
    <property type="entry name" value="VPA0735-like domain"/>
    <property type="match status" value="1"/>
</dbReference>
<sequence>MKLTSLALSLSLLTGVAAMAQDVRTLDNATLSGDETIETPIGVIELQDNFVTDASVQALFDEMDYQRAVQSFIWAAPLVGYKQWQIAQNEAFEASEVTDFAVLVSLNEKGGILTPNLTTPYVINFTNLAEGPVFIEVPAAPMAGMLMDAWQRPVADIGQTGPDKGEGGTYLIVGPEDDLKAYEGEADFVLQSATNNLFIGVRILDASPEAAEAVKAGLKLARHGEEPRPATPIIGKDPVWSATPPRGLGYWEVLHAVLQEEPVREQDKVWMAMLEPLGIKKGEPFAPDERQAKILTRGATMGELMLRNMQTNPRFAEPWWEGTSWYKSFDFTVPQITDERVELDERGVWFYEAVTSSEGMVNPKPGVGQVYMTTKRDANGELVRADKTYKLSVPADAPVSNFWSLTLYSEDTRRPYDNGGTEVTDASLDSRMEQLQRNDDGSVDLFIGPSAPEGMESNHLATAEDDGWFVYFRLYGPEEAFFDKSFALPDLEPVN</sequence>
<dbReference type="PANTHER" id="PTHR36509:SF3">
    <property type="entry name" value="SIGNAL PEPTIDE PROTEIN"/>
    <property type="match status" value="1"/>
</dbReference>
<dbReference type="InterPro" id="IPR037049">
    <property type="entry name" value="DUF1214_C_sf"/>
</dbReference>
<feature type="chain" id="PRO_5022160443" description="DUF1254 domain-containing protein" evidence="1">
    <location>
        <begin position="21"/>
        <end position="495"/>
    </location>
</feature>
<dbReference type="Pfam" id="PF06742">
    <property type="entry name" value="DUF1214"/>
    <property type="match status" value="1"/>
</dbReference>
<dbReference type="InterPro" id="IPR010621">
    <property type="entry name" value="DUF1214"/>
</dbReference>
<dbReference type="PANTHER" id="PTHR36509">
    <property type="entry name" value="BLL3101 PROTEIN"/>
    <property type="match status" value="1"/>
</dbReference>